<dbReference type="InterPro" id="IPR000551">
    <property type="entry name" value="MerR-type_HTH_dom"/>
</dbReference>
<comment type="caution">
    <text evidence="2">The sequence shown here is derived from an EMBL/GenBank/DDBJ whole genome shotgun (WGS) entry which is preliminary data.</text>
</comment>
<dbReference type="Proteomes" id="UP000680304">
    <property type="component" value="Unassembled WGS sequence"/>
</dbReference>
<evidence type="ECO:0000259" key="1">
    <source>
        <dbReference type="PROSITE" id="PS50937"/>
    </source>
</evidence>
<dbReference type="InterPro" id="IPR009061">
    <property type="entry name" value="DNA-bd_dom_put_sf"/>
</dbReference>
<organism evidence="2 3">
    <name type="scientific">Paenibacillus cisolokensis</name>
    <dbReference type="NCBI Taxonomy" id="1658519"/>
    <lineage>
        <taxon>Bacteria</taxon>
        <taxon>Bacillati</taxon>
        <taxon>Bacillota</taxon>
        <taxon>Bacilli</taxon>
        <taxon>Bacillales</taxon>
        <taxon>Paenibacillaceae</taxon>
        <taxon>Paenibacillus</taxon>
    </lineage>
</organism>
<dbReference type="Pfam" id="PF00376">
    <property type="entry name" value="MerR"/>
    <property type="match status" value="1"/>
</dbReference>
<evidence type="ECO:0000313" key="2">
    <source>
        <dbReference type="EMBL" id="GIQ62013.1"/>
    </source>
</evidence>
<protein>
    <recommendedName>
        <fullName evidence="1">HTH merR-type domain-containing protein</fullName>
    </recommendedName>
</protein>
<proteinExistence type="predicted"/>
<feature type="domain" description="HTH merR-type" evidence="1">
    <location>
        <begin position="13"/>
        <end position="65"/>
    </location>
</feature>
<reference evidence="2 3" key="1">
    <citation type="submission" date="2021-04" db="EMBL/GenBank/DDBJ databases">
        <title>Draft genome sequence of Paenibacillus cisolokensis, LC2-13A.</title>
        <authorList>
            <person name="Uke A."/>
            <person name="Chhe C."/>
            <person name="Baramee S."/>
            <person name="Kosugi A."/>
        </authorList>
    </citation>
    <scope>NUCLEOTIDE SEQUENCE [LARGE SCALE GENOMIC DNA]</scope>
    <source>
        <strain evidence="2 3">LC2-13A</strain>
    </source>
</reference>
<evidence type="ECO:0000313" key="3">
    <source>
        <dbReference type="Proteomes" id="UP000680304"/>
    </source>
</evidence>
<keyword evidence="3" id="KW-1185">Reference proteome</keyword>
<dbReference type="EMBL" id="BOVJ01000017">
    <property type="protein sequence ID" value="GIQ62013.1"/>
    <property type="molecule type" value="Genomic_DNA"/>
</dbReference>
<dbReference type="SMART" id="SM00422">
    <property type="entry name" value="HTH_MERR"/>
    <property type="match status" value="1"/>
</dbReference>
<dbReference type="Gene3D" id="1.10.1660.10">
    <property type="match status" value="1"/>
</dbReference>
<gene>
    <name evidence="2" type="ORF">PACILC2_05810</name>
</gene>
<dbReference type="PROSITE" id="PS50937">
    <property type="entry name" value="HTH_MERR_2"/>
    <property type="match status" value="1"/>
</dbReference>
<sequence length="65" mass="7417">MTVFPASTSRFSSTSALRHYESWGIVPPPERTASGYRLYTEEHAAYFECIRAMQPGFGMDIVKKR</sequence>
<accession>A0ABQ4N1K6</accession>
<name>A0ABQ4N1K6_9BACL</name>
<dbReference type="SUPFAM" id="SSF46955">
    <property type="entry name" value="Putative DNA-binding domain"/>
    <property type="match status" value="1"/>
</dbReference>